<dbReference type="OrthoDB" id="5419928at2759"/>
<feature type="coiled-coil region" evidence="1">
    <location>
        <begin position="262"/>
        <end position="289"/>
    </location>
</feature>
<evidence type="ECO:0000256" key="1">
    <source>
        <dbReference type="SAM" id="Coils"/>
    </source>
</evidence>
<reference evidence="2" key="1">
    <citation type="submission" date="2020-03" db="EMBL/GenBank/DDBJ databases">
        <title>Draft Genome Sequence of Cylindrodendrum hubeiense.</title>
        <authorList>
            <person name="Buettner E."/>
            <person name="Kellner H."/>
        </authorList>
    </citation>
    <scope>NUCLEOTIDE SEQUENCE</scope>
    <source>
        <strain evidence="2">IHI 201604</strain>
    </source>
</reference>
<evidence type="ECO:0000313" key="2">
    <source>
        <dbReference type="EMBL" id="KAF7550365.1"/>
    </source>
</evidence>
<name>A0A9P5LBF8_9HYPO</name>
<organism evidence="2 3">
    <name type="scientific">Cylindrodendrum hubeiense</name>
    <dbReference type="NCBI Taxonomy" id="595255"/>
    <lineage>
        <taxon>Eukaryota</taxon>
        <taxon>Fungi</taxon>
        <taxon>Dikarya</taxon>
        <taxon>Ascomycota</taxon>
        <taxon>Pezizomycotina</taxon>
        <taxon>Sordariomycetes</taxon>
        <taxon>Hypocreomycetidae</taxon>
        <taxon>Hypocreales</taxon>
        <taxon>Nectriaceae</taxon>
        <taxon>Cylindrodendrum</taxon>
    </lineage>
</organism>
<keyword evidence="1" id="KW-0175">Coiled coil</keyword>
<comment type="caution">
    <text evidence="2">The sequence shown here is derived from an EMBL/GenBank/DDBJ whole genome shotgun (WGS) entry which is preliminary data.</text>
</comment>
<dbReference type="Proteomes" id="UP000722485">
    <property type="component" value="Unassembled WGS sequence"/>
</dbReference>
<dbReference type="AlphaFoldDB" id="A0A9P5LBF8"/>
<keyword evidence="3" id="KW-1185">Reference proteome</keyword>
<sequence>MSPRISGLFGYHQNVEVSTQCIYENVVDPRVVVEKRAAAQYYDDIVKDGGRPLFPIDRFEDVCRNRQEYIRELQVWDHSACIWNVNYSKLFLNQLKRWEEFRLWQIISRGLEDNDTNHVKKYIYRAKLNYLEDRYYASVNGLEADTSFLKTSWKNEDEFAWVPQYWGEERSSGLSEHEQKVKQHLARHDFTKPFQLDKDPNQQDKLTTWIEYLSFEYMRFDWYTQRFKEQELAHKTAWCNYVDEEMSKPCDTEEFRQHREDLTVRTNQLNEAEKHVEEAKSEVDRLTQENAPSSELKTATNKWKVAKGRHEWFKHRDCEATGFHFDRREGNDAFKRAVRCRKVAEWVMDQVPLVEAEMLLSKAVDTGFMKVDSKDEERGLTMQQIRNGFMKGEKESGLTYFEAREQRIEENEIERDGGPRRLPPNRMMLIMHGFPGAYNFTWEELGIEPETGSLLLMAQVIGGGGAGGKAGGLFSSST</sequence>
<protein>
    <submittedName>
        <fullName evidence="2">Uncharacterized protein</fullName>
    </submittedName>
</protein>
<gene>
    <name evidence="2" type="ORF">G7Z17_g5782</name>
</gene>
<accession>A0A9P5LBF8</accession>
<dbReference type="EMBL" id="JAANBB010000100">
    <property type="protein sequence ID" value="KAF7550365.1"/>
    <property type="molecule type" value="Genomic_DNA"/>
</dbReference>
<proteinExistence type="predicted"/>
<evidence type="ECO:0000313" key="3">
    <source>
        <dbReference type="Proteomes" id="UP000722485"/>
    </source>
</evidence>